<sequence>MSAPEIVTAARGWLGTPYLHQASCRGAGTDCLGLILGLWRDRFGALPEPVPGYTQDWSEAGREERLWQAARRHMTEKPAAEAAPGDVLLFRMRTGCVAKHMGVQAEAAPGRASFIHAWSGHGVVETRLTGPWARRVVARFAFPERI</sequence>
<protein>
    <submittedName>
        <fullName evidence="6">Peptidase</fullName>
    </submittedName>
</protein>
<evidence type="ECO:0000256" key="2">
    <source>
        <dbReference type="ARBA" id="ARBA00022670"/>
    </source>
</evidence>
<dbReference type="NCBIfam" id="TIGR02219">
    <property type="entry name" value="phage_NlpC_fam"/>
    <property type="match status" value="1"/>
</dbReference>
<reference evidence="7" key="1">
    <citation type="journal article" date="2019" name="Int. J. Syst. Evol. Microbiol.">
        <title>The Global Catalogue of Microorganisms (GCM) 10K type strain sequencing project: providing services to taxonomists for standard genome sequencing and annotation.</title>
        <authorList>
            <consortium name="The Broad Institute Genomics Platform"/>
            <consortium name="The Broad Institute Genome Sequencing Center for Infectious Disease"/>
            <person name="Wu L."/>
            <person name="Ma J."/>
        </authorList>
    </citation>
    <scope>NUCLEOTIDE SEQUENCE [LARGE SCALE GENOMIC DNA]</scope>
    <source>
        <strain evidence="7">JCM 18015</strain>
    </source>
</reference>
<comment type="caution">
    <text evidence="6">The sequence shown here is derived from an EMBL/GenBank/DDBJ whole genome shotgun (WGS) entry which is preliminary data.</text>
</comment>
<dbReference type="EMBL" id="BAABHW010000005">
    <property type="protein sequence ID" value="GAA5079343.1"/>
    <property type="molecule type" value="Genomic_DNA"/>
</dbReference>
<dbReference type="Proteomes" id="UP001499910">
    <property type="component" value="Unassembled WGS sequence"/>
</dbReference>
<evidence type="ECO:0000313" key="6">
    <source>
        <dbReference type="EMBL" id="GAA5079343.1"/>
    </source>
</evidence>
<dbReference type="PROSITE" id="PS51935">
    <property type="entry name" value="NLPC_P60"/>
    <property type="match status" value="1"/>
</dbReference>
<evidence type="ECO:0000256" key="4">
    <source>
        <dbReference type="ARBA" id="ARBA00022807"/>
    </source>
</evidence>
<name>A0ABP9LNZ7_9RHOB</name>
<dbReference type="RefSeq" id="WP_259552325.1">
    <property type="nucleotide sequence ID" value="NZ_BAABHW010000005.1"/>
</dbReference>
<dbReference type="InterPro" id="IPR038765">
    <property type="entry name" value="Papain-like_cys_pep_sf"/>
</dbReference>
<dbReference type="InterPro" id="IPR000064">
    <property type="entry name" value="NLP_P60_dom"/>
</dbReference>
<evidence type="ECO:0000256" key="1">
    <source>
        <dbReference type="ARBA" id="ARBA00007074"/>
    </source>
</evidence>
<dbReference type="Pfam" id="PF00877">
    <property type="entry name" value="NLPC_P60"/>
    <property type="match status" value="1"/>
</dbReference>
<dbReference type="InterPro" id="IPR011929">
    <property type="entry name" value="Phage_pept_NlpC/P60"/>
</dbReference>
<accession>A0ABP9LNZ7</accession>
<evidence type="ECO:0000256" key="3">
    <source>
        <dbReference type="ARBA" id="ARBA00022801"/>
    </source>
</evidence>
<keyword evidence="4" id="KW-0788">Thiol protease</keyword>
<organism evidence="6 7">
    <name type="scientific">[Roseibacterium] beibuensis</name>
    <dbReference type="NCBI Taxonomy" id="1193142"/>
    <lineage>
        <taxon>Bacteria</taxon>
        <taxon>Pseudomonadati</taxon>
        <taxon>Pseudomonadota</taxon>
        <taxon>Alphaproteobacteria</taxon>
        <taxon>Rhodobacterales</taxon>
        <taxon>Roseobacteraceae</taxon>
        <taxon>Roseicyclus</taxon>
    </lineage>
</organism>
<keyword evidence="2" id="KW-0645">Protease</keyword>
<evidence type="ECO:0000259" key="5">
    <source>
        <dbReference type="PROSITE" id="PS51935"/>
    </source>
</evidence>
<dbReference type="Gene3D" id="3.90.1720.10">
    <property type="entry name" value="endopeptidase domain like (from Nostoc punctiforme)"/>
    <property type="match status" value="1"/>
</dbReference>
<evidence type="ECO:0000313" key="7">
    <source>
        <dbReference type="Proteomes" id="UP001499910"/>
    </source>
</evidence>
<dbReference type="SUPFAM" id="SSF54001">
    <property type="entry name" value="Cysteine proteinases"/>
    <property type="match status" value="1"/>
</dbReference>
<keyword evidence="7" id="KW-1185">Reference proteome</keyword>
<keyword evidence="3" id="KW-0378">Hydrolase</keyword>
<gene>
    <name evidence="6" type="ORF">GCM10023209_31460</name>
</gene>
<proteinExistence type="inferred from homology"/>
<comment type="similarity">
    <text evidence="1">Belongs to the peptidase C40 family.</text>
</comment>
<feature type="domain" description="NlpC/P60" evidence="5">
    <location>
        <begin position="1"/>
        <end position="143"/>
    </location>
</feature>